<dbReference type="Proteomes" id="UP001062846">
    <property type="component" value="Chromosome 5"/>
</dbReference>
<accession>A0ACC0NU36</accession>
<gene>
    <name evidence="1" type="ORF">RHMOL_Rhmol05G0221400</name>
</gene>
<proteinExistence type="predicted"/>
<protein>
    <submittedName>
        <fullName evidence="1">Uncharacterized protein</fullName>
    </submittedName>
</protein>
<evidence type="ECO:0000313" key="2">
    <source>
        <dbReference type="Proteomes" id="UP001062846"/>
    </source>
</evidence>
<organism evidence="1 2">
    <name type="scientific">Rhododendron molle</name>
    <name type="common">Chinese azalea</name>
    <name type="synonym">Azalea mollis</name>
    <dbReference type="NCBI Taxonomy" id="49168"/>
    <lineage>
        <taxon>Eukaryota</taxon>
        <taxon>Viridiplantae</taxon>
        <taxon>Streptophyta</taxon>
        <taxon>Embryophyta</taxon>
        <taxon>Tracheophyta</taxon>
        <taxon>Spermatophyta</taxon>
        <taxon>Magnoliopsida</taxon>
        <taxon>eudicotyledons</taxon>
        <taxon>Gunneridae</taxon>
        <taxon>Pentapetalae</taxon>
        <taxon>asterids</taxon>
        <taxon>Ericales</taxon>
        <taxon>Ericaceae</taxon>
        <taxon>Ericoideae</taxon>
        <taxon>Rhodoreae</taxon>
        <taxon>Rhododendron</taxon>
    </lineage>
</organism>
<reference evidence="1" key="1">
    <citation type="submission" date="2022-02" db="EMBL/GenBank/DDBJ databases">
        <title>Plant Genome Project.</title>
        <authorList>
            <person name="Zhang R.-G."/>
        </authorList>
    </citation>
    <scope>NUCLEOTIDE SEQUENCE</scope>
    <source>
        <strain evidence="1">AT1</strain>
    </source>
</reference>
<evidence type="ECO:0000313" key="1">
    <source>
        <dbReference type="EMBL" id="KAI8556032.1"/>
    </source>
</evidence>
<keyword evidence="2" id="KW-1185">Reference proteome</keyword>
<name>A0ACC0NU36_RHOML</name>
<dbReference type="EMBL" id="CM046392">
    <property type="protein sequence ID" value="KAI8556032.1"/>
    <property type="molecule type" value="Genomic_DNA"/>
</dbReference>
<comment type="caution">
    <text evidence="1">The sequence shown here is derived from an EMBL/GenBank/DDBJ whole genome shotgun (WGS) entry which is preliminary data.</text>
</comment>
<sequence>MAETSISKEDTALSKRLGIKEPRLTTTTMKEKIKELKSSNKPEDIDDVVRLLCLFLCVTLLFSTSGTTMNWSFVHYMEDLAKVKRYNWAEVVTDYLMKSIHKNHKQLNELHGCSLLLMFWLCEHTKLLQQKNADAVPRLLKWNISELRELLRDFDQLNQLPADQVSNTKLQETDKERKIYNNLGSEQEGGEVKALEPEVENVRMTVDGESPQQAEVETEQRIGVLLRGEQAEVYGTQRRESARVAFMAEQGNEDGEKDNAGKVQGLDDFNTPSNPSFEIDSPRYKSPMVRDSIAVESREENLSQTDSGSTLIPNTYNDMSLDNICGTILHQSEKDAIAVIDELNKRIELLDKEKKTMQNESFQEILKQKALQHQIEILKRELEEKDVYISKLCMENEIFKVQEEKQKGLLHQKEEIEILKQELDEKDVYISKLCKKNEVLEKLYKQYEEQVQHYETHELTQAYNVETERQVHQVTQKATFDTIKELREERDQLEGELINIKVHEVTQKVRAEKVLQKSKKKTPPSRFKRVKERDDRKMNFCEDYVYGKLKRKSPQLEFIDADNFVETSLPIQVQKQKQKLKNLAKCNTEMSKLIRTEAWLAIEQLWKGGNLSAVIWSSEADMLHIEFEDIQNLLFEDAISNRTKDVGSSTTLLNLEVEKMNIVVQHYSCVDCAIVVFSIMKKYLSNEEQPSKITKEECRKIRADLIHLFMNC</sequence>